<dbReference type="CDD" id="cd04235">
    <property type="entry name" value="AAK_CK"/>
    <property type="match status" value="1"/>
</dbReference>
<dbReference type="PANTHER" id="PTHR30409">
    <property type="entry name" value="CARBAMATE KINASE"/>
    <property type="match status" value="1"/>
</dbReference>
<evidence type="ECO:0000313" key="8">
    <source>
        <dbReference type="EMBL" id="TMI81723.1"/>
    </source>
</evidence>
<dbReference type="InterPro" id="IPR036393">
    <property type="entry name" value="AceGlu_kinase-like_sf"/>
</dbReference>
<dbReference type="PANTHER" id="PTHR30409:SF1">
    <property type="entry name" value="CARBAMATE KINASE-RELATED"/>
    <property type="match status" value="1"/>
</dbReference>
<dbReference type="PRINTS" id="PR01469">
    <property type="entry name" value="CARBMTKINASE"/>
</dbReference>
<gene>
    <name evidence="8" type="ORF">E6H03_06580</name>
</gene>
<evidence type="ECO:0000256" key="2">
    <source>
        <dbReference type="ARBA" id="ARBA00013070"/>
    </source>
</evidence>
<dbReference type="AlphaFoldDB" id="A0A537JDX2"/>
<evidence type="ECO:0000256" key="1">
    <source>
        <dbReference type="ARBA" id="ARBA00011066"/>
    </source>
</evidence>
<dbReference type="FunFam" id="3.40.1160.10:FF:000007">
    <property type="entry name" value="Carbamate kinase"/>
    <property type="match status" value="1"/>
</dbReference>
<reference evidence="8 9" key="1">
    <citation type="journal article" date="2019" name="Nat. Microbiol.">
        <title>Mediterranean grassland soil C-N compound turnover is dependent on rainfall and depth, and is mediated by genomically divergent microorganisms.</title>
        <authorList>
            <person name="Diamond S."/>
            <person name="Andeer P.F."/>
            <person name="Li Z."/>
            <person name="Crits-Christoph A."/>
            <person name="Burstein D."/>
            <person name="Anantharaman K."/>
            <person name="Lane K.R."/>
            <person name="Thomas B.C."/>
            <person name="Pan C."/>
            <person name="Northen T.R."/>
            <person name="Banfield J.F."/>
        </authorList>
    </citation>
    <scope>NUCLEOTIDE SEQUENCE [LARGE SCALE GENOMIC DNA]</scope>
    <source>
        <strain evidence="8">NP_6</strain>
    </source>
</reference>
<dbReference type="GO" id="GO:0008804">
    <property type="term" value="F:carbamate kinase activity"/>
    <property type="evidence" value="ECO:0007669"/>
    <property type="project" value="UniProtKB-EC"/>
</dbReference>
<comment type="similarity">
    <text evidence="1 6">Belongs to the carbamate kinase family.</text>
</comment>
<comment type="caution">
    <text evidence="8">The sequence shown here is derived from an EMBL/GenBank/DDBJ whole genome shotgun (WGS) entry which is preliminary data.</text>
</comment>
<accession>A0A537JDX2</accession>
<sequence length="328" mass="34418">MNASARPVPAKGGGAIAVVAIGGNSLVRNGRLDVEGQQAALRETAAHVAGFVTGGWGIVLTHGNGPQVGLNLLRNELAGQAVPPAPLDVLGAETQGAIGYLIQQAFAEEFRRRGIGKAVVAIVTRVVVDGHDPALDHPTKFVGLGYPAAEAQRLARERGWNVAEDAGSWRRVVPSPQPLGIVELRAIRALVHRGFVVVAAGGGGIPVTRGADGSFRGVEAVVDKDLVASLLARDLGAERLVISTSVPKVALNYGTPQQRDLDLLTVEEARRYLDAGQFPPGSMGPKIRAAVEFLEHGGRDVIITSPEWLGRAMDGRAGTRIVGRTEPR</sequence>
<proteinExistence type="inferred from homology"/>
<dbReference type="NCBIfam" id="NF009007">
    <property type="entry name" value="PRK12352.1"/>
    <property type="match status" value="1"/>
</dbReference>
<dbReference type="Pfam" id="PF00696">
    <property type="entry name" value="AA_kinase"/>
    <property type="match status" value="1"/>
</dbReference>
<dbReference type="InterPro" id="IPR001048">
    <property type="entry name" value="Asp/Glu/Uridylate_kinase"/>
</dbReference>
<evidence type="ECO:0000313" key="9">
    <source>
        <dbReference type="Proteomes" id="UP000318093"/>
    </source>
</evidence>
<evidence type="ECO:0000256" key="6">
    <source>
        <dbReference type="PIRNR" id="PIRNR000723"/>
    </source>
</evidence>
<protein>
    <recommendedName>
        <fullName evidence="2 6">Carbamate kinase</fullName>
    </recommendedName>
</protein>
<evidence type="ECO:0000256" key="5">
    <source>
        <dbReference type="ARBA" id="ARBA00048467"/>
    </source>
</evidence>
<dbReference type="SUPFAM" id="SSF53633">
    <property type="entry name" value="Carbamate kinase-like"/>
    <property type="match status" value="1"/>
</dbReference>
<dbReference type="PIRSF" id="PIRSF000723">
    <property type="entry name" value="Carbamate_kin"/>
    <property type="match status" value="1"/>
</dbReference>
<dbReference type="EMBL" id="VBAN01000195">
    <property type="protein sequence ID" value="TMI81723.1"/>
    <property type="molecule type" value="Genomic_DNA"/>
</dbReference>
<name>A0A537JDX2_9BACT</name>
<keyword evidence="3 6" id="KW-0808">Transferase</keyword>
<dbReference type="Proteomes" id="UP000318093">
    <property type="component" value="Unassembled WGS sequence"/>
</dbReference>
<evidence type="ECO:0000259" key="7">
    <source>
        <dbReference type="Pfam" id="PF00696"/>
    </source>
</evidence>
<feature type="domain" description="Aspartate/glutamate/uridylate kinase" evidence="7">
    <location>
        <begin position="16"/>
        <end position="305"/>
    </location>
</feature>
<dbReference type="Gene3D" id="3.40.1160.10">
    <property type="entry name" value="Acetylglutamate kinase-like"/>
    <property type="match status" value="1"/>
</dbReference>
<dbReference type="GO" id="GO:0019546">
    <property type="term" value="P:L-arginine deiminase pathway"/>
    <property type="evidence" value="ECO:0007669"/>
    <property type="project" value="TreeGrafter"/>
</dbReference>
<dbReference type="InterPro" id="IPR003964">
    <property type="entry name" value="Carb_kinase"/>
</dbReference>
<dbReference type="GO" id="GO:0005829">
    <property type="term" value="C:cytosol"/>
    <property type="evidence" value="ECO:0007669"/>
    <property type="project" value="TreeGrafter"/>
</dbReference>
<keyword evidence="4 6" id="KW-0418">Kinase</keyword>
<organism evidence="8 9">
    <name type="scientific">Candidatus Segetimicrobium genomatis</name>
    <dbReference type="NCBI Taxonomy" id="2569760"/>
    <lineage>
        <taxon>Bacteria</taxon>
        <taxon>Bacillati</taxon>
        <taxon>Candidatus Sysuimicrobiota</taxon>
        <taxon>Candidatus Sysuimicrobiia</taxon>
        <taxon>Candidatus Sysuimicrobiales</taxon>
        <taxon>Candidatus Segetimicrobiaceae</taxon>
        <taxon>Candidatus Segetimicrobium</taxon>
    </lineage>
</organism>
<evidence type="ECO:0000256" key="3">
    <source>
        <dbReference type="ARBA" id="ARBA00022679"/>
    </source>
</evidence>
<evidence type="ECO:0000256" key="4">
    <source>
        <dbReference type="ARBA" id="ARBA00022777"/>
    </source>
</evidence>
<comment type="catalytic activity">
    <reaction evidence="5">
        <text>hydrogencarbonate + NH4(+) + ATP = carbamoyl phosphate + ADP + H2O + H(+)</text>
        <dbReference type="Rhea" id="RHEA:10152"/>
        <dbReference type="ChEBI" id="CHEBI:15377"/>
        <dbReference type="ChEBI" id="CHEBI:15378"/>
        <dbReference type="ChEBI" id="CHEBI:17544"/>
        <dbReference type="ChEBI" id="CHEBI:28938"/>
        <dbReference type="ChEBI" id="CHEBI:30616"/>
        <dbReference type="ChEBI" id="CHEBI:58228"/>
        <dbReference type="ChEBI" id="CHEBI:456216"/>
        <dbReference type="EC" id="2.7.2.2"/>
    </reaction>
</comment>